<keyword evidence="2" id="KW-1185">Reference proteome</keyword>
<dbReference type="RefSeq" id="WP_163386708.1">
    <property type="nucleotide sequence ID" value="NZ_JAUFQS010000010.1"/>
</dbReference>
<protein>
    <submittedName>
        <fullName evidence="1">Uncharacterized protein</fullName>
    </submittedName>
</protein>
<dbReference type="Proteomes" id="UP001236663">
    <property type="component" value="Unassembled WGS sequence"/>
</dbReference>
<organism evidence="1 2">
    <name type="scientific">Cyclobacterium jeungdonense</name>
    <dbReference type="NCBI Taxonomy" id="708087"/>
    <lineage>
        <taxon>Bacteria</taxon>
        <taxon>Pseudomonadati</taxon>
        <taxon>Bacteroidota</taxon>
        <taxon>Cytophagia</taxon>
        <taxon>Cytophagales</taxon>
        <taxon>Cyclobacteriaceae</taxon>
        <taxon>Cyclobacterium</taxon>
    </lineage>
</organism>
<gene>
    <name evidence="1" type="ORF">QWZ15_12285</name>
</gene>
<sequence length="134" mass="15734">MENKRNRIKELTLEQVLGIKHNHAKDLFKLGYYKIIDIMAFDAEGYGPYLPERFQATAYFRKSPNEEYSNEIEQLDRLNPLLNLVAKHNLVEIGMGKPQKSLDYFQKIAAIGEIRIIEITRGESYEIEWELIPF</sequence>
<proteinExistence type="predicted"/>
<comment type="caution">
    <text evidence="1">The sequence shown here is derived from an EMBL/GenBank/DDBJ whole genome shotgun (WGS) entry which is preliminary data.</text>
</comment>
<evidence type="ECO:0000313" key="2">
    <source>
        <dbReference type="Proteomes" id="UP001236663"/>
    </source>
</evidence>
<dbReference type="EMBL" id="JAUFQS010000010">
    <property type="protein sequence ID" value="MDN3688612.1"/>
    <property type="molecule type" value="Genomic_DNA"/>
</dbReference>
<reference evidence="2" key="1">
    <citation type="journal article" date="2019" name="Int. J. Syst. Evol. Microbiol.">
        <title>The Global Catalogue of Microorganisms (GCM) 10K type strain sequencing project: providing services to taxonomists for standard genome sequencing and annotation.</title>
        <authorList>
            <consortium name="The Broad Institute Genomics Platform"/>
            <consortium name="The Broad Institute Genome Sequencing Center for Infectious Disease"/>
            <person name="Wu L."/>
            <person name="Ma J."/>
        </authorList>
    </citation>
    <scope>NUCLEOTIDE SEQUENCE [LARGE SCALE GENOMIC DNA]</scope>
    <source>
        <strain evidence="2">CECT 7706</strain>
    </source>
</reference>
<name>A0ABT8C901_9BACT</name>
<accession>A0ABT8C901</accession>
<evidence type="ECO:0000313" key="1">
    <source>
        <dbReference type="EMBL" id="MDN3688612.1"/>
    </source>
</evidence>